<dbReference type="Gene3D" id="3.30.429.10">
    <property type="entry name" value="Macrophage Migration Inhibitory Factor"/>
    <property type="match status" value="1"/>
</dbReference>
<dbReference type="SUPFAM" id="SSF55331">
    <property type="entry name" value="Tautomerase/MIF"/>
    <property type="match status" value="1"/>
</dbReference>
<keyword evidence="2" id="KW-1185">Reference proteome</keyword>
<name>A0A6M1TA06_9BACT</name>
<evidence type="ECO:0000313" key="2">
    <source>
        <dbReference type="Proteomes" id="UP000479132"/>
    </source>
</evidence>
<dbReference type="EMBL" id="JAALLS010000005">
    <property type="protein sequence ID" value="NGP87784.1"/>
    <property type="molecule type" value="Genomic_DNA"/>
</dbReference>
<organism evidence="1 2">
    <name type="scientific">Fodinibius halophilus</name>
    <dbReference type="NCBI Taxonomy" id="1736908"/>
    <lineage>
        <taxon>Bacteria</taxon>
        <taxon>Pseudomonadati</taxon>
        <taxon>Balneolota</taxon>
        <taxon>Balneolia</taxon>
        <taxon>Balneolales</taxon>
        <taxon>Balneolaceae</taxon>
        <taxon>Fodinibius</taxon>
    </lineage>
</organism>
<evidence type="ECO:0008006" key="3">
    <source>
        <dbReference type="Google" id="ProtNLM"/>
    </source>
</evidence>
<sequence length="65" mass="7413">MPTLQLTVPKNDLTDNEKSQLINRLTETVGNFYEKEKDEQIQEFINVQIRETTKNGYAIGGDIIG</sequence>
<dbReference type="Proteomes" id="UP000479132">
    <property type="component" value="Unassembled WGS sequence"/>
</dbReference>
<accession>A0A6M1TA06</accession>
<protein>
    <recommendedName>
        <fullName evidence="3">4-oxalocrotonate tautomerase</fullName>
    </recommendedName>
</protein>
<evidence type="ECO:0000313" key="1">
    <source>
        <dbReference type="EMBL" id="NGP87784.1"/>
    </source>
</evidence>
<comment type="caution">
    <text evidence="1">The sequence shown here is derived from an EMBL/GenBank/DDBJ whole genome shotgun (WGS) entry which is preliminary data.</text>
</comment>
<proteinExistence type="predicted"/>
<gene>
    <name evidence="1" type="ORF">G3569_05430</name>
</gene>
<reference evidence="1 2" key="1">
    <citation type="submission" date="2020-02" db="EMBL/GenBank/DDBJ databases">
        <title>Aliifodinibius halophilus 2W32, complete genome.</title>
        <authorList>
            <person name="Li Y."/>
            <person name="Wu S."/>
        </authorList>
    </citation>
    <scope>NUCLEOTIDE SEQUENCE [LARGE SCALE GENOMIC DNA]</scope>
    <source>
        <strain evidence="1 2">2W32</strain>
    </source>
</reference>
<dbReference type="AlphaFoldDB" id="A0A6M1TA06"/>
<dbReference type="RefSeq" id="WP_165266856.1">
    <property type="nucleotide sequence ID" value="NZ_JAALLS010000005.1"/>
</dbReference>
<dbReference type="InterPro" id="IPR014347">
    <property type="entry name" value="Tautomerase/MIF_sf"/>
</dbReference>